<evidence type="ECO:0000313" key="1">
    <source>
        <dbReference type="EMBL" id="NYT39121.1"/>
    </source>
</evidence>
<evidence type="ECO:0008006" key="3">
    <source>
        <dbReference type="Google" id="ProtNLM"/>
    </source>
</evidence>
<evidence type="ECO:0000313" key="2">
    <source>
        <dbReference type="Proteomes" id="UP000580517"/>
    </source>
</evidence>
<dbReference type="RefSeq" id="WP_180029248.1">
    <property type="nucleotide sequence ID" value="NZ_JACCEW010000039.1"/>
</dbReference>
<protein>
    <recommendedName>
        <fullName evidence="3">LysR substrate-binding domain-containing protein</fullName>
    </recommendedName>
</protein>
<proteinExistence type="predicted"/>
<dbReference type="Proteomes" id="UP000580517">
    <property type="component" value="Unassembled WGS sequence"/>
</dbReference>
<keyword evidence="2" id="KW-1185">Reference proteome</keyword>
<organism evidence="1 2">
    <name type="scientific">Allopusillimonas soli</name>
    <dbReference type="NCBI Taxonomy" id="659016"/>
    <lineage>
        <taxon>Bacteria</taxon>
        <taxon>Pseudomonadati</taxon>
        <taxon>Pseudomonadota</taxon>
        <taxon>Betaproteobacteria</taxon>
        <taxon>Burkholderiales</taxon>
        <taxon>Alcaligenaceae</taxon>
        <taxon>Allopusillimonas</taxon>
    </lineage>
</organism>
<sequence length="113" mass="12789">MYKRENVPVEIFHTGDVFRSRAIERLESTGKRARIVVSSPSFSGVRAALLSHQVVAVLFLRNVSPVWRVLTRKDGFPPLPKIGTQLVRGTTRDKRHQIVNDVADLIKTVWADL</sequence>
<dbReference type="EMBL" id="JACCEW010000039">
    <property type="protein sequence ID" value="NYT39121.1"/>
    <property type="molecule type" value="Genomic_DNA"/>
</dbReference>
<reference evidence="1 2" key="1">
    <citation type="submission" date="2020-07" db="EMBL/GenBank/DDBJ databases">
        <title>Taxonomic revisions and descriptions of new bacterial species based on genomic comparisons in the high-G+C-content subgroup of the family Alcaligenaceae.</title>
        <authorList>
            <person name="Szabo A."/>
            <person name="Felfoldi T."/>
        </authorList>
    </citation>
    <scope>NUCLEOTIDE SEQUENCE [LARGE SCALE GENOMIC DNA]</scope>
    <source>
        <strain evidence="1 2">DSM 25264</strain>
    </source>
</reference>
<dbReference type="AlphaFoldDB" id="A0A853FL81"/>
<gene>
    <name evidence="1" type="ORF">H0A68_19835</name>
</gene>
<name>A0A853FL81_9BURK</name>
<comment type="caution">
    <text evidence="1">The sequence shown here is derived from an EMBL/GenBank/DDBJ whole genome shotgun (WGS) entry which is preliminary data.</text>
</comment>
<accession>A0A853FL81</accession>
<dbReference type="Gene3D" id="3.40.190.10">
    <property type="entry name" value="Periplasmic binding protein-like II"/>
    <property type="match status" value="1"/>
</dbReference>